<dbReference type="CDD" id="cd03392">
    <property type="entry name" value="PAP2_like_2"/>
    <property type="match status" value="1"/>
</dbReference>
<name>A0ABV7IBU9_9RHOB</name>
<sequence>MPNAPQNHQTGLVGSDQEVAFRRRKPPTRHIALICTTLCWVVFAVLAGLMLSGRYADLDNLGLLLFRSPTVLELRGPAWAADRTRDITALGGVMLRHLLAASAVAMLLLWGLRRQAAILFVTISSGWMVSTLLKRGFARPRPSTVSHLMGVEGYSFPSGHSFNAAVVYISLAVVLATLSQQARTRRALVATGVAISALVALSRVMLGVHYPSDALAGWIAGAGWALLASAWLTMHSNQSIIPSVSHSSS</sequence>
<keyword evidence="1" id="KW-0472">Membrane</keyword>
<keyword evidence="1" id="KW-1133">Transmembrane helix</keyword>
<dbReference type="Proteomes" id="UP001595557">
    <property type="component" value="Unassembled WGS sequence"/>
</dbReference>
<dbReference type="Pfam" id="PF01569">
    <property type="entry name" value="PAP2"/>
    <property type="match status" value="1"/>
</dbReference>
<feature type="transmembrane region" description="Helical" evidence="1">
    <location>
        <begin position="187"/>
        <end position="209"/>
    </location>
</feature>
<dbReference type="RefSeq" id="WP_377706974.1">
    <property type="nucleotide sequence ID" value="NZ_JBHRTE010000038.1"/>
</dbReference>
<dbReference type="EMBL" id="JBHRTE010000038">
    <property type="protein sequence ID" value="MFC3168072.1"/>
    <property type="molecule type" value="Genomic_DNA"/>
</dbReference>
<feature type="domain" description="Phosphatidic acid phosphatase type 2/haloperoxidase" evidence="2">
    <location>
        <begin position="115"/>
        <end position="229"/>
    </location>
</feature>
<dbReference type="InterPro" id="IPR036938">
    <property type="entry name" value="PAP2/HPO_sf"/>
</dbReference>
<dbReference type="PANTHER" id="PTHR14969">
    <property type="entry name" value="SPHINGOSINE-1-PHOSPHATE PHOSPHOHYDROLASE"/>
    <property type="match status" value="1"/>
</dbReference>
<organism evidence="3 4">
    <name type="scientific">Paracoccus fontiphilus</name>
    <dbReference type="NCBI Taxonomy" id="1815556"/>
    <lineage>
        <taxon>Bacteria</taxon>
        <taxon>Pseudomonadati</taxon>
        <taxon>Pseudomonadota</taxon>
        <taxon>Alphaproteobacteria</taxon>
        <taxon>Rhodobacterales</taxon>
        <taxon>Paracoccaceae</taxon>
        <taxon>Paracoccus</taxon>
    </lineage>
</organism>
<dbReference type="PANTHER" id="PTHR14969:SF13">
    <property type="entry name" value="AT30094P"/>
    <property type="match status" value="1"/>
</dbReference>
<feature type="transmembrane region" description="Helical" evidence="1">
    <location>
        <begin position="31"/>
        <end position="51"/>
    </location>
</feature>
<dbReference type="Gene3D" id="1.20.144.10">
    <property type="entry name" value="Phosphatidic acid phosphatase type 2/haloperoxidase"/>
    <property type="match status" value="1"/>
</dbReference>
<keyword evidence="1" id="KW-0812">Transmembrane</keyword>
<feature type="transmembrane region" description="Helical" evidence="1">
    <location>
        <begin position="87"/>
        <end position="109"/>
    </location>
</feature>
<protein>
    <submittedName>
        <fullName evidence="3">Phosphatase PAP2 family protein</fullName>
    </submittedName>
</protein>
<proteinExistence type="predicted"/>
<evidence type="ECO:0000313" key="3">
    <source>
        <dbReference type="EMBL" id="MFC3168072.1"/>
    </source>
</evidence>
<feature type="transmembrane region" description="Helical" evidence="1">
    <location>
        <begin position="153"/>
        <end position="175"/>
    </location>
</feature>
<feature type="transmembrane region" description="Helical" evidence="1">
    <location>
        <begin position="116"/>
        <end position="133"/>
    </location>
</feature>
<accession>A0ABV7IBU9</accession>
<gene>
    <name evidence="3" type="ORF">ACFOD7_08425</name>
</gene>
<evidence type="ECO:0000313" key="4">
    <source>
        <dbReference type="Proteomes" id="UP001595557"/>
    </source>
</evidence>
<evidence type="ECO:0000259" key="2">
    <source>
        <dbReference type="SMART" id="SM00014"/>
    </source>
</evidence>
<dbReference type="SMART" id="SM00014">
    <property type="entry name" value="acidPPc"/>
    <property type="match status" value="1"/>
</dbReference>
<feature type="transmembrane region" description="Helical" evidence="1">
    <location>
        <begin position="215"/>
        <end position="234"/>
    </location>
</feature>
<reference evidence="4" key="1">
    <citation type="journal article" date="2019" name="Int. J. Syst. Evol. Microbiol.">
        <title>The Global Catalogue of Microorganisms (GCM) 10K type strain sequencing project: providing services to taxonomists for standard genome sequencing and annotation.</title>
        <authorList>
            <consortium name="The Broad Institute Genomics Platform"/>
            <consortium name="The Broad Institute Genome Sequencing Center for Infectious Disease"/>
            <person name="Wu L."/>
            <person name="Ma J."/>
        </authorList>
    </citation>
    <scope>NUCLEOTIDE SEQUENCE [LARGE SCALE GENOMIC DNA]</scope>
    <source>
        <strain evidence="4">KCTC 52239</strain>
    </source>
</reference>
<dbReference type="InterPro" id="IPR000326">
    <property type="entry name" value="PAP2/HPO"/>
</dbReference>
<evidence type="ECO:0000256" key="1">
    <source>
        <dbReference type="SAM" id="Phobius"/>
    </source>
</evidence>
<comment type="caution">
    <text evidence="3">The sequence shown here is derived from an EMBL/GenBank/DDBJ whole genome shotgun (WGS) entry which is preliminary data.</text>
</comment>
<dbReference type="SUPFAM" id="SSF48317">
    <property type="entry name" value="Acid phosphatase/Vanadium-dependent haloperoxidase"/>
    <property type="match status" value="1"/>
</dbReference>
<keyword evidence="4" id="KW-1185">Reference proteome</keyword>